<reference evidence="3" key="1">
    <citation type="journal article" date="2019" name="Int. J. Syst. Evol. Microbiol.">
        <title>The Global Catalogue of Microorganisms (GCM) 10K type strain sequencing project: providing services to taxonomists for standard genome sequencing and annotation.</title>
        <authorList>
            <consortium name="The Broad Institute Genomics Platform"/>
            <consortium name="The Broad Institute Genome Sequencing Center for Infectious Disease"/>
            <person name="Wu L."/>
            <person name="Ma J."/>
        </authorList>
    </citation>
    <scope>NUCLEOTIDE SEQUENCE [LARGE SCALE GENOMIC DNA]</scope>
    <source>
        <strain evidence="3">JCM 4816</strain>
    </source>
</reference>
<evidence type="ECO:0000313" key="3">
    <source>
        <dbReference type="Proteomes" id="UP001596174"/>
    </source>
</evidence>
<proteinExistence type="predicted"/>
<organism evidence="2 3">
    <name type="scientific">Streptacidiphilus monticola</name>
    <dbReference type="NCBI Taxonomy" id="2161674"/>
    <lineage>
        <taxon>Bacteria</taxon>
        <taxon>Bacillati</taxon>
        <taxon>Actinomycetota</taxon>
        <taxon>Actinomycetes</taxon>
        <taxon>Kitasatosporales</taxon>
        <taxon>Streptomycetaceae</taxon>
        <taxon>Streptacidiphilus</taxon>
    </lineage>
</organism>
<evidence type="ECO:0000313" key="2">
    <source>
        <dbReference type="EMBL" id="MFC5909143.1"/>
    </source>
</evidence>
<dbReference type="Proteomes" id="UP001596174">
    <property type="component" value="Unassembled WGS sequence"/>
</dbReference>
<protein>
    <submittedName>
        <fullName evidence="2">DUF5133 domain-containing protein</fullName>
    </submittedName>
</protein>
<sequence length="92" mass="10038">MFLVHPRVLAELVERYECLTAAGTAPDEERARRVEDTVYTLCVATGTRDIADALSVARARLQETPATDSPLSPMDVVNSPGRPTRRETLALG</sequence>
<name>A0ABW1G521_9ACTN</name>
<dbReference type="RefSeq" id="WP_380584683.1">
    <property type="nucleotide sequence ID" value="NZ_JBHSQJ010000074.1"/>
</dbReference>
<keyword evidence="3" id="KW-1185">Reference proteome</keyword>
<accession>A0ABW1G521</accession>
<dbReference type="InterPro" id="IPR033457">
    <property type="entry name" value="DUF5133"/>
</dbReference>
<dbReference type="Pfam" id="PF17196">
    <property type="entry name" value="DUF5133"/>
    <property type="match status" value="1"/>
</dbReference>
<evidence type="ECO:0000256" key="1">
    <source>
        <dbReference type="SAM" id="MobiDB-lite"/>
    </source>
</evidence>
<dbReference type="EMBL" id="JBHSQJ010000074">
    <property type="protein sequence ID" value="MFC5909143.1"/>
    <property type="molecule type" value="Genomic_DNA"/>
</dbReference>
<feature type="region of interest" description="Disordered" evidence="1">
    <location>
        <begin position="64"/>
        <end position="92"/>
    </location>
</feature>
<gene>
    <name evidence="2" type="ORF">ACFP3V_18210</name>
</gene>
<comment type="caution">
    <text evidence="2">The sequence shown here is derived from an EMBL/GenBank/DDBJ whole genome shotgun (WGS) entry which is preliminary data.</text>
</comment>